<gene>
    <name evidence="1" type="ORF">WG929_03215</name>
</gene>
<organism evidence="1 2">
    <name type="scientific">Oceanobacter antarcticus</name>
    <dbReference type="NCBI Taxonomy" id="3133425"/>
    <lineage>
        <taxon>Bacteria</taxon>
        <taxon>Pseudomonadati</taxon>
        <taxon>Pseudomonadota</taxon>
        <taxon>Gammaproteobacteria</taxon>
        <taxon>Oceanospirillales</taxon>
        <taxon>Oceanospirillaceae</taxon>
        <taxon>Oceanobacter</taxon>
    </lineage>
</organism>
<accession>A0ABW8NEQ9</accession>
<proteinExistence type="predicted"/>
<dbReference type="RefSeq" id="WP_416204872.1">
    <property type="nucleotide sequence ID" value="NZ_JBBKTX010000003.1"/>
</dbReference>
<comment type="caution">
    <text evidence="1">The sequence shown here is derived from an EMBL/GenBank/DDBJ whole genome shotgun (WGS) entry which is preliminary data.</text>
</comment>
<dbReference type="Proteomes" id="UP001620597">
    <property type="component" value="Unassembled WGS sequence"/>
</dbReference>
<evidence type="ECO:0000313" key="2">
    <source>
        <dbReference type="Proteomes" id="UP001620597"/>
    </source>
</evidence>
<keyword evidence="2" id="KW-1185">Reference proteome</keyword>
<reference evidence="1 2" key="1">
    <citation type="submission" date="2024-03" db="EMBL/GenBank/DDBJ databases">
        <title>High-quality draft genome sequence of Oceanobacter sp. wDCs-4.</title>
        <authorList>
            <person name="Dong C."/>
        </authorList>
    </citation>
    <scope>NUCLEOTIDE SEQUENCE [LARGE SCALE GENOMIC DNA]</scope>
    <source>
        <strain evidence="2">wDCs-4</strain>
    </source>
</reference>
<sequence length="115" mass="12191">MALFILLILSMVGLAVQRITSTTAQQYSQTVSAARAYLAAYSGAQLVLPDALSASPCQCTLARQKIEFGVSGLSGCQVTVECSRFVVDTDTYCTLTSQSLCDGGNASRTLEVRVK</sequence>
<evidence type="ECO:0008006" key="3">
    <source>
        <dbReference type="Google" id="ProtNLM"/>
    </source>
</evidence>
<protein>
    <recommendedName>
        <fullName evidence="3">MSHA biogenesis protein MshP</fullName>
    </recommendedName>
</protein>
<name>A0ABW8NEQ9_9GAMM</name>
<evidence type="ECO:0000313" key="1">
    <source>
        <dbReference type="EMBL" id="MFK4751412.1"/>
    </source>
</evidence>
<dbReference type="EMBL" id="JBBKTX010000003">
    <property type="protein sequence ID" value="MFK4751412.1"/>
    <property type="molecule type" value="Genomic_DNA"/>
</dbReference>